<dbReference type="AlphaFoldDB" id="A0AAV0XGD0"/>
<gene>
    <name evidence="2" type="ORF">MEUPH1_LOCUS21424</name>
</gene>
<feature type="compositionally biased region" description="Polar residues" evidence="1">
    <location>
        <begin position="1"/>
        <end position="11"/>
    </location>
</feature>
<organism evidence="2 3">
    <name type="scientific">Macrosiphum euphorbiae</name>
    <name type="common">potato aphid</name>
    <dbReference type="NCBI Taxonomy" id="13131"/>
    <lineage>
        <taxon>Eukaryota</taxon>
        <taxon>Metazoa</taxon>
        <taxon>Ecdysozoa</taxon>
        <taxon>Arthropoda</taxon>
        <taxon>Hexapoda</taxon>
        <taxon>Insecta</taxon>
        <taxon>Pterygota</taxon>
        <taxon>Neoptera</taxon>
        <taxon>Paraneoptera</taxon>
        <taxon>Hemiptera</taxon>
        <taxon>Sternorrhyncha</taxon>
        <taxon>Aphidomorpha</taxon>
        <taxon>Aphidoidea</taxon>
        <taxon>Aphididae</taxon>
        <taxon>Macrosiphini</taxon>
        <taxon>Macrosiphum</taxon>
    </lineage>
</organism>
<name>A0AAV0XGD0_9HEMI</name>
<keyword evidence="3" id="KW-1185">Reference proteome</keyword>
<evidence type="ECO:0000313" key="3">
    <source>
        <dbReference type="Proteomes" id="UP001160148"/>
    </source>
</evidence>
<sequence>MHNFIAQSLSHTRIPKINEAKNRKNNIRTGTLVTLAKNNVTENLMTINGVKTSVATTGATKTKTINHGCNHSPQPPDST</sequence>
<proteinExistence type="predicted"/>
<evidence type="ECO:0000313" key="2">
    <source>
        <dbReference type="EMBL" id="CAI6366888.1"/>
    </source>
</evidence>
<reference evidence="2 3" key="1">
    <citation type="submission" date="2023-01" db="EMBL/GenBank/DDBJ databases">
        <authorList>
            <person name="Whitehead M."/>
        </authorList>
    </citation>
    <scope>NUCLEOTIDE SEQUENCE [LARGE SCALE GENOMIC DNA]</scope>
</reference>
<comment type="caution">
    <text evidence="2">The sequence shown here is derived from an EMBL/GenBank/DDBJ whole genome shotgun (WGS) entry which is preliminary data.</text>
</comment>
<feature type="region of interest" description="Disordered" evidence="1">
    <location>
        <begin position="1"/>
        <end position="23"/>
    </location>
</feature>
<evidence type="ECO:0000256" key="1">
    <source>
        <dbReference type="SAM" id="MobiDB-lite"/>
    </source>
</evidence>
<dbReference type="EMBL" id="CARXXK010000004">
    <property type="protein sequence ID" value="CAI6366888.1"/>
    <property type="molecule type" value="Genomic_DNA"/>
</dbReference>
<accession>A0AAV0XGD0</accession>
<protein>
    <submittedName>
        <fullName evidence="2">Uncharacterized protein</fullName>
    </submittedName>
</protein>
<dbReference type="Proteomes" id="UP001160148">
    <property type="component" value="Unassembled WGS sequence"/>
</dbReference>